<name>A0A3G4ZY43_9VIRU</name>
<proteinExistence type="predicted"/>
<protein>
    <submittedName>
        <fullName evidence="2">Uncharacterized protein</fullName>
    </submittedName>
</protein>
<gene>
    <name evidence="2" type="ORF">Faunusvirus6_12</name>
</gene>
<keyword evidence="1" id="KW-0812">Transmembrane</keyword>
<feature type="transmembrane region" description="Helical" evidence="1">
    <location>
        <begin position="7"/>
        <end position="30"/>
    </location>
</feature>
<accession>A0A3G4ZY43</accession>
<evidence type="ECO:0000313" key="2">
    <source>
        <dbReference type="EMBL" id="AYV79234.1"/>
    </source>
</evidence>
<dbReference type="EMBL" id="MK072137">
    <property type="protein sequence ID" value="AYV79234.1"/>
    <property type="molecule type" value="Genomic_DNA"/>
</dbReference>
<keyword evidence="1" id="KW-0472">Membrane</keyword>
<evidence type="ECO:0000256" key="1">
    <source>
        <dbReference type="SAM" id="Phobius"/>
    </source>
</evidence>
<organism evidence="2">
    <name type="scientific">Faunusvirus sp</name>
    <dbReference type="NCBI Taxonomy" id="2487766"/>
    <lineage>
        <taxon>Viruses</taxon>
        <taxon>Varidnaviria</taxon>
        <taxon>Bamfordvirae</taxon>
        <taxon>Nucleocytoviricota</taxon>
        <taxon>Megaviricetes</taxon>
        <taxon>Imitervirales</taxon>
        <taxon>Mimiviridae</taxon>
    </lineage>
</organism>
<keyword evidence="1" id="KW-1133">Transmembrane helix</keyword>
<reference evidence="2" key="1">
    <citation type="submission" date="2018-10" db="EMBL/GenBank/DDBJ databases">
        <title>Hidden diversity of soil giant viruses.</title>
        <authorList>
            <person name="Schulz F."/>
            <person name="Alteio L."/>
            <person name="Goudeau D."/>
            <person name="Ryan E.M."/>
            <person name="Malmstrom R.R."/>
            <person name="Blanchard J."/>
            <person name="Woyke T."/>
        </authorList>
    </citation>
    <scope>NUCLEOTIDE SEQUENCE</scope>
    <source>
        <strain evidence="2">FNV1</strain>
    </source>
</reference>
<sequence length="257" mass="29413">MYIKYYVIIYYIMFNKITVVLTALILYILYIKLYTEQFASNILSANVGNTHPTPHDDIQQYFNIPAVKLVEPILDPNPAHAYNIDNAMCNDNNRTDVGVYDDTRLACVRKPLITDKVNTIKNMDEIALLAKRAEMPINYDEISARNPDNMDDSTRFITPAVSTDSYMKISNLPDTLKKENLMGRDIADIYDSIVEPDFVNIKKEKLPNTLYKVPAYDGKTTLMEDNWARYKNENLANGGSDNGLYAYDPVDDKYMSL</sequence>